<reference evidence="2" key="1">
    <citation type="submission" date="2020-11" db="EMBL/GenBank/DDBJ databases">
        <authorList>
            <consortium name="DOE Joint Genome Institute"/>
            <person name="Ahrendt S."/>
            <person name="Riley R."/>
            <person name="Andreopoulos W."/>
            <person name="Labutti K."/>
            <person name="Pangilinan J."/>
            <person name="Ruiz-Duenas F.J."/>
            <person name="Barrasa J.M."/>
            <person name="Sanchez-Garcia M."/>
            <person name="Camarero S."/>
            <person name="Miyauchi S."/>
            <person name="Serrano A."/>
            <person name="Linde D."/>
            <person name="Babiker R."/>
            <person name="Drula E."/>
            <person name="Ayuso-Fernandez I."/>
            <person name="Pacheco R."/>
            <person name="Padilla G."/>
            <person name="Ferreira P."/>
            <person name="Barriuso J."/>
            <person name="Kellner H."/>
            <person name="Castanera R."/>
            <person name="Alfaro M."/>
            <person name="Ramirez L."/>
            <person name="Pisabarro A.G."/>
            <person name="Kuo A."/>
            <person name="Tritt A."/>
            <person name="Lipzen A."/>
            <person name="He G."/>
            <person name="Yan M."/>
            <person name="Ng V."/>
            <person name="Cullen D."/>
            <person name="Martin F."/>
            <person name="Rosso M.-N."/>
            <person name="Henrissat B."/>
            <person name="Hibbett D."/>
            <person name="Martinez A.T."/>
            <person name="Grigoriev I.V."/>
        </authorList>
    </citation>
    <scope>NUCLEOTIDE SEQUENCE</scope>
    <source>
        <strain evidence="2">CBS 506.95</strain>
    </source>
</reference>
<feature type="compositionally biased region" description="Low complexity" evidence="1">
    <location>
        <begin position="36"/>
        <end position="50"/>
    </location>
</feature>
<dbReference type="Proteomes" id="UP000807306">
    <property type="component" value="Unassembled WGS sequence"/>
</dbReference>
<dbReference type="Pfam" id="PF13805">
    <property type="entry name" value="Pil1"/>
    <property type="match status" value="1"/>
</dbReference>
<feature type="region of interest" description="Disordered" evidence="1">
    <location>
        <begin position="19"/>
        <end position="59"/>
    </location>
</feature>
<dbReference type="GO" id="GO:0005886">
    <property type="term" value="C:plasma membrane"/>
    <property type="evidence" value="ECO:0007669"/>
    <property type="project" value="TreeGrafter"/>
</dbReference>
<dbReference type="GO" id="GO:0070941">
    <property type="term" value="P:eisosome assembly"/>
    <property type="evidence" value="ECO:0007669"/>
    <property type="project" value="TreeGrafter"/>
</dbReference>
<feature type="compositionally biased region" description="Polar residues" evidence="1">
    <location>
        <begin position="315"/>
        <end position="327"/>
    </location>
</feature>
<dbReference type="InterPro" id="IPR027267">
    <property type="entry name" value="AH/BAR_dom_sf"/>
</dbReference>
<feature type="compositionally biased region" description="Low complexity" evidence="1">
    <location>
        <begin position="545"/>
        <end position="555"/>
    </location>
</feature>
<dbReference type="GO" id="GO:0008289">
    <property type="term" value="F:lipid binding"/>
    <property type="evidence" value="ECO:0007669"/>
    <property type="project" value="TreeGrafter"/>
</dbReference>
<feature type="region of interest" description="Disordered" evidence="1">
    <location>
        <begin position="290"/>
        <end position="643"/>
    </location>
</feature>
<feature type="compositionally biased region" description="Low complexity" evidence="1">
    <location>
        <begin position="583"/>
        <end position="596"/>
    </location>
</feature>
<evidence type="ECO:0000313" key="3">
    <source>
        <dbReference type="Proteomes" id="UP000807306"/>
    </source>
</evidence>
<evidence type="ECO:0000256" key="1">
    <source>
        <dbReference type="SAM" id="MobiDB-lite"/>
    </source>
</evidence>
<dbReference type="Gene3D" id="1.20.1270.60">
    <property type="entry name" value="Arfaptin homology (AH) domain/BAR domain"/>
    <property type="match status" value="1"/>
</dbReference>
<feature type="compositionally biased region" description="Polar residues" evidence="1">
    <location>
        <begin position="411"/>
        <end position="432"/>
    </location>
</feature>
<dbReference type="InterPro" id="IPR028245">
    <property type="entry name" value="PIL1/LSP1"/>
</dbReference>
<feature type="compositionally biased region" description="Basic and acidic residues" evidence="1">
    <location>
        <begin position="302"/>
        <end position="314"/>
    </location>
</feature>
<dbReference type="AlphaFoldDB" id="A0A9P6ENE4"/>
<dbReference type="GO" id="GO:0036286">
    <property type="term" value="C:eisosome filament"/>
    <property type="evidence" value="ECO:0007669"/>
    <property type="project" value="TreeGrafter"/>
</dbReference>
<feature type="compositionally biased region" description="Low complexity" evidence="1">
    <location>
        <begin position="329"/>
        <end position="340"/>
    </location>
</feature>
<dbReference type="PANTHER" id="PTHR31962:SF1">
    <property type="entry name" value="SPHINGOLIPID LONG CHAIN BASE-RESPONSIVE PROTEIN PIL1"/>
    <property type="match status" value="1"/>
</dbReference>
<feature type="compositionally biased region" description="Basic and acidic residues" evidence="1">
    <location>
        <begin position="559"/>
        <end position="570"/>
    </location>
</feature>
<feature type="compositionally biased region" description="Low complexity" evidence="1">
    <location>
        <begin position="436"/>
        <end position="452"/>
    </location>
</feature>
<sequence length="643" mass="66718">MPVPGFLASFADKAQSAINASPLAGHIPTGSHGNRPSRPSSPDAAPQPSANEAAGQGGAKSHTLEALSYQFRALQQQYSTTTPVQKIITIEKGVAMDFDNVSRDSKAQSKELYTWGQNEADDLKDVTDRLAYLNFVQGSLAASLSTKLESARVPIKALRDAETNLQPRKNIRLGIQSQIAKIEHDQNKANEARSQTLRDQLRKAESDDLPLEKEVDLLKRKAVRESEQIKWDAIREYGEKLVLLAQAASPIIAVLPAVPPTAQTPYEGHGTTGAVRASLQRALDNYKTGHINLPQGNAADLSRSDTRSFGESHASELSSIHSETSGTHVGVSPPTSSSGRPGPPHSVGPVPIGAHGSSNAPGSHTTPQATTHPLPSFSTQGSSPINPSALNQAPAPIPHPVYTGSGLGGATSPTLASTAPSLPVPSTVSPITTDHAPSSASNAIPAATPTIAETGMPVSAGPGGPGPASGSLHDIHAASPDAGPRTGGLPGNSAVPEYGSGPGSTFSAAATGLAAGSALHPKHESAEEEKRRLQAMYSQPPSDQGATSPVGAGSAAPPPHHETAEEEKRRLAAMYSQQPPPIGASSAGANSSAAAPPHHETAEEEKKRLEREEREKLLHSGGPPQGQGKPEDDLPPYQEPGFQ</sequence>
<dbReference type="PANTHER" id="PTHR31962">
    <property type="entry name" value="SPHINGOLIPID LONG CHAIN BASE-RESPONSIVE PROTEIN PIL1"/>
    <property type="match status" value="1"/>
</dbReference>
<comment type="caution">
    <text evidence="2">The sequence shown here is derived from an EMBL/GenBank/DDBJ whole genome shotgun (WGS) entry which is preliminary data.</text>
</comment>
<accession>A0A9P6ENE4</accession>
<keyword evidence="3" id="KW-1185">Reference proteome</keyword>
<proteinExistence type="predicted"/>
<dbReference type="EMBL" id="MU157833">
    <property type="protein sequence ID" value="KAF9531987.1"/>
    <property type="molecule type" value="Genomic_DNA"/>
</dbReference>
<organism evidence="2 3">
    <name type="scientific">Crepidotus variabilis</name>
    <dbReference type="NCBI Taxonomy" id="179855"/>
    <lineage>
        <taxon>Eukaryota</taxon>
        <taxon>Fungi</taxon>
        <taxon>Dikarya</taxon>
        <taxon>Basidiomycota</taxon>
        <taxon>Agaricomycotina</taxon>
        <taxon>Agaricomycetes</taxon>
        <taxon>Agaricomycetidae</taxon>
        <taxon>Agaricales</taxon>
        <taxon>Agaricineae</taxon>
        <taxon>Crepidotaceae</taxon>
        <taxon>Crepidotus</taxon>
    </lineage>
</organism>
<evidence type="ECO:0000313" key="2">
    <source>
        <dbReference type="EMBL" id="KAF9531987.1"/>
    </source>
</evidence>
<protein>
    <submittedName>
        <fullName evidence="2">Eisosome component PIL1-domain-containing protein</fullName>
    </submittedName>
</protein>
<gene>
    <name evidence="2" type="ORF">CPB83DRAFT_51112</name>
</gene>
<feature type="compositionally biased region" description="Low complexity" evidence="1">
    <location>
        <begin position="503"/>
        <end position="519"/>
    </location>
</feature>
<feature type="compositionally biased region" description="Basic and acidic residues" evidence="1">
    <location>
        <begin position="521"/>
        <end position="532"/>
    </location>
</feature>
<feature type="compositionally biased region" description="Basic and acidic residues" evidence="1">
    <location>
        <begin position="597"/>
        <end position="618"/>
    </location>
</feature>
<dbReference type="GO" id="GO:0006897">
    <property type="term" value="P:endocytosis"/>
    <property type="evidence" value="ECO:0007669"/>
    <property type="project" value="TreeGrafter"/>
</dbReference>
<dbReference type="OrthoDB" id="5599269at2759"/>
<name>A0A9P6ENE4_9AGAR</name>
<feature type="compositionally biased region" description="Polar residues" evidence="1">
    <location>
        <begin position="356"/>
        <end position="391"/>
    </location>
</feature>